<proteinExistence type="inferred from homology"/>
<evidence type="ECO:0000259" key="8">
    <source>
        <dbReference type="Pfam" id="PF25990"/>
    </source>
</evidence>
<feature type="region of interest" description="Disordered" evidence="5">
    <location>
        <begin position="435"/>
        <end position="469"/>
    </location>
</feature>
<dbReference type="EMBL" id="CP000828">
    <property type="protein sequence ID" value="ABW30003.1"/>
    <property type="molecule type" value="Genomic_DNA"/>
</dbReference>
<organism evidence="9 10">
    <name type="scientific">Acaryochloris marina (strain MBIC 11017)</name>
    <dbReference type="NCBI Taxonomy" id="329726"/>
    <lineage>
        <taxon>Bacteria</taxon>
        <taxon>Bacillati</taxon>
        <taxon>Cyanobacteriota</taxon>
        <taxon>Cyanophyceae</taxon>
        <taxon>Acaryochloridales</taxon>
        <taxon>Acaryochloridaceae</taxon>
        <taxon>Acaryochloris</taxon>
    </lineage>
</organism>
<dbReference type="Pfam" id="PF25990">
    <property type="entry name" value="Beta-barrel_YknX"/>
    <property type="match status" value="1"/>
</dbReference>
<evidence type="ECO:0000256" key="5">
    <source>
        <dbReference type="SAM" id="MobiDB-lite"/>
    </source>
</evidence>
<evidence type="ECO:0000259" key="7">
    <source>
        <dbReference type="Pfam" id="PF25967"/>
    </source>
</evidence>
<dbReference type="InterPro" id="IPR059052">
    <property type="entry name" value="HH_YbhG-like"/>
</dbReference>
<dbReference type="GO" id="GO:0016020">
    <property type="term" value="C:membrane"/>
    <property type="evidence" value="ECO:0007669"/>
    <property type="project" value="InterPro"/>
</dbReference>
<reference evidence="9 10" key="1">
    <citation type="journal article" date="2008" name="Proc. Natl. Acad. Sci. U.S.A.">
        <title>Niche adaptation and genome expansion in the chlorophyll d-producing cyanobacterium Acaryochloris marina.</title>
        <authorList>
            <person name="Swingley W.D."/>
            <person name="Chen M."/>
            <person name="Cheung P.C."/>
            <person name="Conrad A.L."/>
            <person name="Dejesa L.C."/>
            <person name="Hao J."/>
            <person name="Honchak B.M."/>
            <person name="Karbach L.E."/>
            <person name="Kurdoglu A."/>
            <person name="Lahiri S."/>
            <person name="Mastrian S.D."/>
            <person name="Miyashita H."/>
            <person name="Page L."/>
            <person name="Ramakrishna P."/>
            <person name="Satoh S."/>
            <person name="Sattley W.M."/>
            <person name="Shimada Y."/>
            <person name="Taylor H.L."/>
            <person name="Tomo T."/>
            <person name="Tsuchiya T."/>
            <person name="Wang Z.T."/>
            <person name="Raymond J."/>
            <person name="Mimuro M."/>
            <person name="Blankenship R.E."/>
            <person name="Touchman J.W."/>
        </authorList>
    </citation>
    <scope>NUCLEOTIDE SEQUENCE [LARGE SCALE GENOMIC DNA]</scope>
    <source>
        <strain evidence="10">MBIC 11017</strain>
    </source>
</reference>
<protein>
    <submittedName>
        <fullName evidence="9">Secretion protein HlyD</fullName>
    </submittedName>
</protein>
<gene>
    <name evidence="9" type="ordered locus">AM1_5037</name>
</gene>
<keyword evidence="10" id="KW-1185">Reference proteome</keyword>
<dbReference type="HOGENOM" id="CLU_018816_14_2_3"/>
<dbReference type="Pfam" id="PF25881">
    <property type="entry name" value="HH_YBHG"/>
    <property type="match status" value="1"/>
</dbReference>
<dbReference type="AlphaFoldDB" id="B0C5Z1"/>
<feature type="domain" description="YknX-like beta-barrel" evidence="8">
    <location>
        <begin position="309"/>
        <end position="381"/>
    </location>
</feature>
<keyword evidence="3 4" id="KW-0175">Coiled coil</keyword>
<dbReference type="InterPro" id="IPR058636">
    <property type="entry name" value="Beta-barrel_YknX"/>
</dbReference>
<dbReference type="OrthoDB" id="505602at2"/>
<dbReference type="Proteomes" id="UP000000268">
    <property type="component" value="Chromosome"/>
</dbReference>
<dbReference type="eggNOG" id="COG0845">
    <property type="taxonomic scope" value="Bacteria"/>
</dbReference>
<dbReference type="Gene3D" id="2.40.50.100">
    <property type="match status" value="1"/>
</dbReference>
<dbReference type="InterPro" id="IPR006143">
    <property type="entry name" value="RND_pump_MFP"/>
</dbReference>
<accession>B0C5Z1</accession>
<feature type="domain" description="YbhG-like alpha-helical hairpin" evidence="6">
    <location>
        <begin position="118"/>
        <end position="229"/>
    </location>
</feature>
<evidence type="ECO:0000259" key="6">
    <source>
        <dbReference type="Pfam" id="PF25881"/>
    </source>
</evidence>
<evidence type="ECO:0000256" key="4">
    <source>
        <dbReference type="SAM" id="Coils"/>
    </source>
</evidence>
<dbReference type="PANTHER" id="PTHR32347">
    <property type="entry name" value="EFFLUX SYSTEM COMPONENT YKNX-RELATED"/>
    <property type="match status" value="1"/>
</dbReference>
<name>B0C5Z1_ACAM1</name>
<evidence type="ECO:0000256" key="2">
    <source>
        <dbReference type="ARBA" id="ARBA00009477"/>
    </source>
</evidence>
<dbReference type="Pfam" id="PF25967">
    <property type="entry name" value="RND-MFP_C"/>
    <property type="match status" value="1"/>
</dbReference>
<dbReference type="Gene3D" id="2.40.420.20">
    <property type="match status" value="1"/>
</dbReference>
<feature type="coiled-coil region" evidence="4">
    <location>
        <begin position="113"/>
        <end position="233"/>
    </location>
</feature>
<dbReference type="PANTHER" id="PTHR32347:SF14">
    <property type="entry name" value="EFFLUX SYSTEM COMPONENT YKNX-RELATED"/>
    <property type="match status" value="1"/>
</dbReference>
<dbReference type="GO" id="GO:0022857">
    <property type="term" value="F:transmembrane transporter activity"/>
    <property type="evidence" value="ECO:0007669"/>
    <property type="project" value="InterPro"/>
</dbReference>
<dbReference type="KEGG" id="amr:AM1_5037"/>
<dbReference type="InterPro" id="IPR050465">
    <property type="entry name" value="UPF0194_transport"/>
</dbReference>
<evidence type="ECO:0000256" key="1">
    <source>
        <dbReference type="ARBA" id="ARBA00004196"/>
    </source>
</evidence>
<evidence type="ECO:0000256" key="3">
    <source>
        <dbReference type="ARBA" id="ARBA00023054"/>
    </source>
</evidence>
<dbReference type="Gene3D" id="2.40.30.170">
    <property type="match status" value="1"/>
</dbReference>
<sequence length="469" mass="50948">MIVFGPGRTSVQFLMARRESSGTQLLTQSVERKTLPVTITANGEVHAARSINLSPKSAGVIEQLLVQEGDRVRQGQLMAIMDDANLRGQLIQVQGQLAQQEANLQRLLAGNRREDIAKAKAQLTEARAQLQQLQSGSRPQEVAQAEARLQQAQATLKLRETDWQRYQQLYQAGAVSRESRDQKRTDRDVAKNQVREAEQALALQQAGPRSEELTQAEARVTQQEQTLAALQAGNRTEDIAQARAQVLSAQGSLATIQAQLRDAKILAPFDGVITQIYADVGAFVSPSMAGSGISASSSSILTLASDRYEVVVNLSEAQIAQVKLDQKVNVKIDALPKTPLTGTVSQIAPQATVTQNVTSFEVRVTLPSTTTEKLKVGMNVEADFEVDRLENALLVPNAAVVRQANQEGVYILAENRQPKFQVIQTGATANGQTEVTSGLKGQERVLISPPTESKSGPNRRLPFGPRPQE</sequence>
<dbReference type="PRINTS" id="PR01490">
    <property type="entry name" value="RTXTOXIND"/>
</dbReference>
<dbReference type="GO" id="GO:0030313">
    <property type="term" value="C:cell envelope"/>
    <property type="evidence" value="ECO:0007669"/>
    <property type="project" value="UniProtKB-SubCell"/>
</dbReference>
<dbReference type="NCBIfam" id="TIGR01730">
    <property type="entry name" value="RND_mfp"/>
    <property type="match status" value="1"/>
</dbReference>
<comment type="subcellular location">
    <subcellularLocation>
        <location evidence="1">Cell envelope</location>
    </subcellularLocation>
</comment>
<comment type="similarity">
    <text evidence="2">Belongs to the membrane fusion protein (MFP) (TC 8.A.1) family.</text>
</comment>
<dbReference type="InterPro" id="IPR058627">
    <property type="entry name" value="MdtA-like_C"/>
</dbReference>
<dbReference type="Gene3D" id="1.10.287.470">
    <property type="entry name" value="Helix hairpin bin"/>
    <property type="match status" value="2"/>
</dbReference>
<evidence type="ECO:0000313" key="9">
    <source>
        <dbReference type="EMBL" id="ABW30003.1"/>
    </source>
</evidence>
<feature type="domain" description="Multidrug resistance protein MdtA-like C-terminal permuted SH3" evidence="7">
    <location>
        <begin position="391"/>
        <end position="448"/>
    </location>
</feature>
<dbReference type="STRING" id="329726.AM1_5037"/>
<dbReference type="SUPFAM" id="SSF111369">
    <property type="entry name" value="HlyD-like secretion proteins"/>
    <property type="match status" value="3"/>
</dbReference>
<evidence type="ECO:0000313" key="10">
    <source>
        <dbReference type="Proteomes" id="UP000000268"/>
    </source>
</evidence>